<feature type="domain" description="DUF4401" evidence="2">
    <location>
        <begin position="31"/>
        <end position="368"/>
    </location>
</feature>
<dbReference type="AlphaFoldDB" id="A0AAE9L1Y8"/>
<feature type="transmembrane region" description="Helical" evidence="1">
    <location>
        <begin position="151"/>
        <end position="172"/>
    </location>
</feature>
<name>A0AAE9L1Y8_9BURK</name>
<dbReference type="RefSeq" id="WP_144200500.1">
    <property type="nucleotide sequence ID" value="NZ_CAJPVH010000006.1"/>
</dbReference>
<sequence>MSAQTVERKLWDDLATQGVVEGEYVANPRTPWPIRLLMGAAGWLGALFFQVFLLGSVFAATRGNGLAMLVTGLLMLGGAVLLYRMAGERSRRIALGQFALALSLGGQGMAIFGTAETLGGEWLVDRAAFWLGVAGFEVALYVIVPNRLHRFVVALGAWAALAFALNILLAGARHYGWVVLPWSLGWLMPLACAVVTVFVLKEHALAAHGQHGRWEPGADATLVFALAAALLVTGATHPLAGVFDERGAPRLAGPWLAGVLTEVVLLIFALFECRRLHVGARVSAAVMVVTLAFAALMVMAPAVGAGVLALALALRRGSLPWLGLGVAALIAGFVWYYGSLQWTLLAKSATLVAAGVLLLAVRIVMRRMEAQP</sequence>
<dbReference type="EMBL" id="VCIZ01000013">
    <property type="protein sequence ID" value="TSP10900.1"/>
    <property type="molecule type" value="Genomic_DNA"/>
</dbReference>
<feature type="transmembrane region" description="Helical" evidence="1">
    <location>
        <begin position="65"/>
        <end position="83"/>
    </location>
</feature>
<feature type="transmembrane region" description="Helical" evidence="1">
    <location>
        <begin position="178"/>
        <end position="200"/>
    </location>
</feature>
<reference evidence="3 5" key="1">
    <citation type="submission" date="2019-05" db="EMBL/GenBank/DDBJ databases">
        <title>Whole genome sequence analysis of Cupriavidus campinensis S14E4C strain.</title>
        <authorList>
            <person name="Abbaszade G."/>
            <person name="Szabo A."/>
            <person name="Toumi M."/>
            <person name="Toth E."/>
        </authorList>
    </citation>
    <scope>NUCLEOTIDE SEQUENCE [LARGE SCALE GENOMIC DNA]</scope>
    <source>
        <strain evidence="3 5">S14E4C</strain>
    </source>
</reference>
<feature type="transmembrane region" description="Helical" evidence="1">
    <location>
        <begin position="221"/>
        <end position="240"/>
    </location>
</feature>
<dbReference type="InterPro" id="IPR025513">
    <property type="entry name" value="DUF4401"/>
</dbReference>
<evidence type="ECO:0000313" key="5">
    <source>
        <dbReference type="Proteomes" id="UP000318943"/>
    </source>
</evidence>
<reference evidence="4" key="3">
    <citation type="submission" date="2022-05" db="EMBL/GenBank/DDBJ databases">
        <authorList>
            <person name="Kunte H.-J."/>
        </authorList>
    </citation>
    <scope>NUCLEOTIDE SEQUENCE</scope>
    <source>
        <strain evidence="4">G5</strain>
    </source>
</reference>
<feature type="transmembrane region" description="Helical" evidence="1">
    <location>
        <begin position="319"/>
        <end position="337"/>
    </location>
</feature>
<feature type="transmembrane region" description="Helical" evidence="1">
    <location>
        <begin position="283"/>
        <end position="313"/>
    </location>
</feature>
<keyword evidence="5" id="KW-1185">Reference proteome</keyword>
<dbReference type="Pfam" id="PF14351">
    <property type="entry name" value="DUF4401"/>
    <property type="match status" value="1"/>
</dbReference>
<evidence type="ECO:0000313" key="6">
    <source>
        <dbReference type="Proteomes" id="UP001056132"/>
    </source>
</evidence>
<organism evidence="4 6">
    <name type="scientific">Cupriavidus campinensis</name>
    <dbReference type="NCBI Taxonomy" id="151783"/>
    <lineage>
        <taxon>Bacteria</taxon>
        <taxon>Pseudomonadati</taxon>
        <taxon>Pseudomonadota</taxon>
        <taxon>Betaproteobacteria</taxon>
        <taxon>Burkholderiales</taxon>
        <taxon>Burkholderiaceae</taxon>
        <taxon>Cupriavidus</taxon>
    </lineage>
</organism>
<protein>
    <submittedName>
        <fullName evidence="4">DUF4401 domain-containing protein</fullName>
    </submittedName>
</protein>
<feature type="transmembrane region" description="Helical" evidence="1">
    <location>
        <begin position="344"/>
        <end position="365"/>
    </location>
</feature>
<dbReference type="KEGG" id="ccam:M5D45_15015"/>
<feature type="transmembrane region" description="Helical" evidence="1">
    <location>
        <begin position="127"/>
        <end position="144"/>
    </location>
</feature>
<evidence type="ECO:0000313" key="4">
    <source>
        <dbReference type="EMBL" id="URF03794.1"/>
    </source>
</evidence>
<keyword evidence="1" id="KW-0812">Transmembrane</keyword>
<keyword evidence="1" id="KW-1133">Transmembrane helix</keyword>
<feature type="transmembrane region" description="Helical" evidence="1">
    <location>
        <begin position="95"/>
        <end position="115"/>
    </location>
</feature>
<dbReference type="Proteomes" id="UP000318943">
    <property type="component" value="Unassembled WGS sequence"/>
</dbReference>
<accession>A0AAE9L1Y8</accession>
<evidence type="ECO:0000313" key="3">
    <source>
        <dbReference type="EMBL" id="TSP10900.1"/>
    </source>
</evidence>
<gene>
    <name evidence="3" type="ORF">FGG12_20820</name>
    <name evidence="4" type="ORF">M5D45_15015</name>
</gene>
<feature type="transmembrane region" description="Helical" evidence="1">
    <location>
        <begin position="252"/>
        <end position="271"/>
    </location>
</feature>
<proteinExistence type="predicted"/>
<dbReference type="Proteomes" id="UP001056132">
    <property type="component" value="Chromosome 1"/>
</dbReference>
<evidence type="ECO:0000259" key="2">
    <source>
        <dbReference type="Pfam" id="PF14351"/>
    </source>
</evidence>
<keyword evidence="1" id="KW-0472">Membrane</keyword>
<reference evidence="4" key="2">
    <citation type="journal article" date="2022" name="Microbiol. Resour. Announc.">
        <title>Genome Sequence of Cupriavidus campinensis Strain G5, a Member of a Bacterial Consortium Capable of Polyethylene Degradation.</title>
        <authorList>
            <person name="Schneider B."/>
            <person name="Pfeiffer F."/>
            <person name="Dyall-Smith M."/>
            <person name="Kunte H.J."/>
        </authorList>
    </citation>
    <scope>NUCLEOTIDE SEQUENCE</scope>
    <source>
        <strain evidence="4">G5</strain>
    </source>
</reference>
<evidence type="ECO:0000256" key="1">
    <source>
        <dbReference type="SAM" id="Phobius"/>
    </source>
</evidence>
<feature type="transmembrane region" description="Helical" evidence="1">
    <location>
        <begin position="36"/>
        <end position="59"/>
    </location>
</feature>
<dbReference type="EMBL" id="CP097330">
    <property type="protein sequence ID" value="URF03794.1"/>
    <property type="molecule type" value="Genomic_DNA"/>
</dbReference>